<dbReference type="GO" id="GO:0047244">
    <property type="term" value="F:N-acetylglucosaminyldiphosphoundecaprenol N-acetyl-beta-D-mannosaminyltransferase activity"/>
    <property type="evidence" value="ECO:0007669"/>
    <property type="project" value="UniProtKB-UniRule"/>
</dbReference>
<evidence type="ECO:0000256" key="1">
    <source>
        <dbReference type="ARBA" id="ARBA00022676"/>
    </source>
</evidence>
<evidence type="ECO:0000256" key="3">
    <source>
        <dbReference type="ARBA" id="ARBA00022944"/>
    </source>
</evidence>
<comment type="catalytic activity">
    <reaction evidence="5">
        <text>UDP-N-acetyl-alpha-D-mannosamine + N-acetyl-alpha-D-glucosaminyl-di-trans,octa-cis-undecaprenyl diphosphate = N-acetyl-beta-D-mannosaminyl-(1-&gt;4)-N-acetyl-alpha-D-glucosaminyl di-trans,octa-cis-undecaprenyl diphosphate + UDP + H(+)</text>
        <dbReference type="Rhea" id="RHEA:16053"/>
        <dbReference type="ChEBI" id="CHEBI:15378"/>
        <dbReference type="ChEBI" id="CHEBI:58223"/>
        <dbReference type="ChEBI" id="CHEBI:62959"/>
        <dbReference type="ChEBI" id="CHEBI:68623"/>
        <dbReference type="ChEBI" id="CHEBI:132210"/>
        <dbReference type="EC" id="2.4.1.187"/>
    </reaction>
</comment>
<dbReference type="EMBL" id="MCIB01000036">
    <property type="protein sequence ID" value="RKD30079.1"/>
    <property type="molecule type" value="Genomic_DNA"/>
</dbReference>
<dbReference type="InterPro" id="IPR004629">
    <property type="entry name" value="WecG_TagA_CpsF"/>
</dbReference>
<evidence type="ECO:0000313" key="7">
    <source>
        <dbReference type="Proteomes" id="UP000284177"/>
    </source>
</evidence>
<dbReference type="HAMAP" id="MF_02070">
    <property type="entry name" value="TagA_TarA"/>
    <property type="match status" value="1"/>
</dbReference>
<dbReference type="NCBIfam" id="TIGR00696">
    <property type="entry name" value="wecG_tagA_cpsF"/>
    <property type="match status" value="1"/>
</dbReference>
<dbReference type="OrthoDB" id="9771846at2"/>
<keyword evidence="2 5" id="KW-0808">Transferase</keyword>
<dbReference type="CDD" id="cd06533">
    <property type="entry name" value="Glyco_transf_WecG_TagA"/>
    <property type="match status" value="1"/>
</dbReference>
<protein>
    <recommendedName>
        <fullName evidence="5">N-acetylglucosaminyldiphosphoundecaprenol N-acetyl-beta-D-mannosaminyltransferase</fullName>
        <ecNumber evidence="5">2.4.1.187</ecNumber>
    </recommendedName>
    <alternativeName>
        <fullName evidence="5">N-acetylmannosaminyltransferase</fullName>
    </alternativeName>
    <alternativeName>
        <fullName evidence="5">UDP-N-acetylmannosamine transferase</fullName>
    </alternativeName>
    <alternativeName>
        <fullName evidence="5">UDP-N-acetylmannosamine:N-acetylglucosaminyl pyrophosphorylundecaprenol N-acetylmannosaminyltransferase</fullName>
    </alternativeName>
</protein>
<dbReference type="Pfam" id="PF03808">
    <property type="entry name" value="Glyco_tran_WecG"/>
    <property type="match status" value="1"/>
</dbReference>
<evidence type="ECO:0000313" key="6">
    <source>
        <dbReference type="EMBL" id="RKD30079.1"/>
    </source>
</evidence>
<dbReference type="RefSeq" id="WP_120170369.1">
    <property type="nucleotide sequence ID" value="NZ_MCIB01000036.1"/>
</dbReference>
<gene>
    <name evidence="6" type="ORF">BET03_05075</name>
</gene>
<comment type="similarity">
    <text evidence="5">Belongs to the glycosyltransferase 26 family. TagA/TarA subfamily.</text>
</comment>
<dbReference type="PANTHER" id="PTHR34136">
    <property type="match status" value="1"/>
</dbReference>
<keyword evidence="7" id="KW-1185">Reference proteome</keyword>
<keyword evidence="1 5" id="KW-0328">Glycosyltransferase</keyword>
<proteinExistence type="inferred from homology"/>
<dbReference type="AlphaFoldDB" id="A0A419SY46"/>
<reference evidence="6 7" key="1">
    <citation type="submission" date="2016-08" db="EMBL/GenBank/DDBJ databases">
        <title>Novel Firmicutes and Novel Genomes.</title>
        <authorList>
            <person name="Poppleton D.I."/>
            <person name="Gribaldo S."/>
        </authorList>
    </citation>
    <scope>NUCLEOTIDE SEQUENCE [LARGE SCALE GENOMIC DNA]</scope>
    <source>
        <strain evidence="6 7">CTT3</strain>
    </source>
</reference>
<dbReference type="Proteomes" id="UP000284177">
    <property type="component" value="Unassembled WGS sequence"/>
</dbReference>
<evidence type="ECO:0000256" key="4">
    <source>
        <dbReference type="ARBA" id="ARBA00023316"/>
    </source>
</evidence>
<organism evidence="6 7">
    <name type="scientific">Thermohalobacter berrensis</name>
    <dbReference type="NCBI Taxonomy" id="99594"/>
    <lineage>
        <taxon>Bacteria</taxon>
        <taxon>Bacillati</taxon>
        <taxon>Bacillota</taxon>
        <taxon>Tissierellia</taxon>
        <taxon>Tissierellales</taxon>
        <taxon>Thermohalobacteraceae</taxon>
        <taxon>Thermohalobacter</taxon>
    </lineage>
</organism>
<dbReference type="GO" id="GO:0019350">
    <property type="term" value="P:teichoic acid biosynthetic process"/>
    <property type="evidence" value="ECO:0007669"/>
    <property type="project" value="UniProtKB-UniRule"/>
</dbReference>
<dbReference type="UniPathway" id="UPA00632"/>
<dbReference type="GO" id="GO:0071555">
    <property type="term" value="P:cell wall organization"/>
    <property type="evidence" value="ECO:0007669"/>
    <property type="project" value="UniProtKB-KW"/>
</dbReference>
<evidence type="ECO:0000256" key="5">
    <source>
        <dbReference type="HAMAP-Rule" id="MF_02070"/>
    </source>
</evidence>
<keyword evidence="4 5" id="KW-0961">Cell wall biogenesis/degradation</keyword>
<comment type="caution">
    <text evidence="6">The sequence shown here is derived from an EMBL/GenBank/DDBJ whole genome shotgun (WGS) entry which is preliminary data.</text>
</comment>
<dbReference type="InterPro" id="IPR034714">
    <property type="entry name" value="TagA_TarA"/>
</dbReference>
<sequence length="253" mass="28725">MPSFIKIMDVKINNITLKKAVDKVNKFLNGKDTKVIYTPNTEVVMIAKDDDKLKTILNDGDLTIPDGIGLVYASKIKKRPLAERVTGYDLSVEMIKLANKKGYSLFLLGGEKGVAKRASERLKNIYPNLNIAGVHHGYFKGTHIGYKNHEDEKKVIEIINKSNADILFVGFGAPKQEKWIHENKDKLNCKVIIGNGGTIDVLAGKVKRAPKVYQKLGLEWLYRLIKEPWRIKRQMVLPLFMLHVLFSRKNIVK</sequence>
<name>A0A419SY46_9FIRM</name>
<comment type="function">
    <text evidence="5">Catalyzes the conversion of GlcNAc-PP-undecaprenol into ManNAc-GlcNAc-PP-undecaprenol, the first committed lipid intermediate in the de novo synthesis of teichoic acid.</text>
</comment>
<dbReference type="PANTHER" id="PTHR34136:SF1">
    <property type="entry name" value="UDP-N-ACETYL-D-MANNOSAMINURONIC ACID TRANSFERASE"/>
    <property type="match status" value="1"/>
</dbReference>
<evidence type="ECO:0000256" key="2">
    <source>
        <dbReference type="ARBA" id="ARBA00022679"/>
    </source>
</evidence>
<comment type="pathway">
    <text evidence="5">Cell wall biogenesis; teichoic acid biosynthesis.</text>
</comment>
<accession>A0A419SY46</accession>
<keyword evidence="3 5" id="KW-0777">Teichoic acid biosynthesis</keyword>
<dbReference type="EC" id="2.4.1.187" evidence="5"/>